<proteinExistence type="predicted"/>
<dbReference type="InterPro" id="IPR029069">
    <property type="entry name" value="HotDog_dom_sf"/>
</dbReference>
<name>A0A258HE91_9CAUL</name>
<dbReference type="AlphaFoldDB" id="A0A258HE91"/>
<comment type="caution">
    <text evidence="1">The sequence shown here is derived from an EMBL/GenBank/DDBJ whole genome shotgun (WGS) entry which is preliminary data.</text>
</comment>
<organism evidence="1 2">
    <name type="scientific">Brevundimonas subvibrioides</name>
    <dbReference type="NCBI Taxonomy" id="74313"/>
    <lineage>
        <taxon>Bacteria</taxon>
        <taxon>Pseudomonadati</taxon>
        <taxon>Pseudomonadota</taxon>
        <taxon>Alphaproteobacteria</taxon>
        <taxon>Caulobacterales</taxon>
        <taxon>Caulobacteraceae</taxon>
        <taxon>Brevundimonas</taxon>
    </lineage>
</organism>
<gene>
    <name evidence="1" type="ORF">B7Y86_15865</name>
</gene>
<evidence type="ECO:0000313" key="1">
    <source>
        <dbReference type="EMBL" id="OYX54663.1"/>
    </source>
</evidence>
<dbReference type="Gene3D" id="3.10.129.10">
    <property type="entry name" value="Hotdog Thioesterase"/>
    <property type="match status" value="1"/>
</dbReference>
<dbReference type="Proteomes" id="UP000216147">
    <property type="component" value="Unassembled WGS sequence"/>
</dbReference>
<dbReference type="SUPFAM" id="SSF54637">
    <property type="entry name" value="Thioesterase/thiol ester dehydrase-isomerase"/>
    <property type="match status" value="1"/>
</dbReference>
<dbReference type="CDD" id="cd03441">
    <property type="entry name" value="R_hydratase_like"/>
    <property type="match status" value="1"/>
</dbReference>
<accession>A0A258HE91</accession>
<sequence length="148" mass="16052">MDGTGTSLPLDLAITPATPVGYRLQSLRKKAAIQLMGSRLWGRFNPNHWDPVYAAATGLKAPIQTGEMSSAYIAEMCVNHFGAAFFKGSRMVCKYVASTCADEIISTHGVVREKQPKGAGFRFIVDVWAENEASEKKTAGWVEVDVGV</sequence>
<dbReference type="EMBL" id="NCEQ01000023">
    <property type="protein sequence ID" value="OYX54663.1"/>
    <property type="molecule type" value="Genomic_DNA"/>
</dbReference>
<reference evidence="1 2" key="1">
    <citation type="submission" date="2017-03" db="EMBL/GenBank/DDBJ databases">
        <title>Lifting the veil on microbial sulfur biogeochemistry in mining wastewaters.</title>
        <authorList>
            <person name="Kantor R.S."/>
            <person name="Colenbrander Nelson T."/>
            <person name="Marshall S."/>
            <person name="Bennett D."/>
            <person name="Apte S."/>
            <person name="Camacho D."/>
            <person name="Thomas B.C."/>
            <person name="Warren L.A."/>
            <person name="Banfield J.F."/>
        </authorList>
    </citation>
    <scope>NUCLEOTIDE SEQUENCE [LARGE SCALE GENOMIC DNA]</scope>
    <source>
        <strain evidence="1">32-68-21</strain>
    </source>
</reference>
<protein>
    <submittedName>
        <fullName evidence="1">Fatty acid synthase subunit beta</fullName>
    </submittedName>
</protein>
<evidence type="ECO:0000313" key="2">
    <source>
        <dbReference type="Proteomes" id="UP000216147"/>
    </source>
</evidence>